<feature type="transmembrane region" description="Helical" evidence="2">
    <location>
        <begin position="169"/>
        <end position="191"/>
    </location>
</feature>
<evidence type="ECO:0000313" key="3">
    <source>
        <dbReference type="EMBL" id="KAK4225376.1"/>
    </source>
</evidence>
<accession>A0AAN7GRP3</accession>
<evidence type="ECO:0000313" key="4">
    <source>
        <dbReference type="Proteomes" id="UP001301958"/>
    </source>
</evidence>
<feature type="region of interest" description="Disordered" evidence="1">
    <location>
        <begin position="109"/>
        <end position="151"/>
    </location>
</feature>
<proteinExistence type="predicted"/>
<dbReference type="Proteomes" id="UP001301958">
    <property type="component" value="Unassembled WGS sequence"/>
</dbReference>
<dbReference type="AlphaFoldDB" id="A0AAN7GRP3"/>
<dbReference type="EMBL" id="MU865368">
    <property type="protein sequence ID" value="KAK4225376.1"/>
    <property type="molecule type" value="Genomic_DNA"/>
</dbReference>
<protein>
    <submittedName>
        <fullName evidence="3">Uncharacterized protein</fullName>
    </submittedName>
</protein>
<evidence type="ECO:0000256" key="1">
    <source>
        <dbReference type="SAM" id="MobiDB-lite"/>
    </source>
</evidence>
<name>A0AAN7GRP3_9PEZI</name>
<reference evidence="3" key="1">
    <citation type="journal article" date="2023" name="Mol. Phylogenet. Evol.">
        <title>Genome-scale phylogeny and comparative genomics of the fungal order Sordariales.</title>
        <authorList>
            <person name="Hensen N."/>
            <person name="Bonometti L."/>
            <person name="Westerberg I."/>
            <person name="Brannstrom I.O."/>
            <person name="Guillou S."/>
            <person name="Cros-Aarteil S."/>
            <person name="Calhoun S."/>
            <person name="Haridas S."/>
            <person name="Kuo A."/>
            <person name="Mondo S."/>
            <person name="Pangilinan J."/>
            <person name="Riley R."/>
            <person name="LaButti K."/>
            <person name="Andreopoulos B."/>
            <person name="Lipzen A."/>
            <person name="Chen C."/>
            <person name="Yan M."/>
            <person name="Daum C."/>
            <person name="Ng V."/>
            <person name="Clum A."/>
            <person name="Steindorff A."/>
            <person name="Ohm R.A."/>
            <person name="Martin F."/>
            <person name="Silar P."/>
            <person name="Natvig D.O."/>
            <person name="Lalanne C."/>
            <person name="Gautier V."/>
            <person name="Ament-Velasquez S.L."/>
            <person name="Kruys A."/>
            <person name="Hutchinson M.I."/>
            <person name="Powell A.J."/>
            <person name="Barry K."/>
            <person name="Miller A.N."/>
            <person name="Grigoriev I.V."/>
            <person name="Debuchy R."/>
            <person name="Gladieux P."/>
            <person name="Hiltunen Thoren M."/>
            <person name="Johannesson H."/>
        </authorList>
    </citation>
    <scope>NUCLEOTIDE SEQUENCE</scope>
    <source>
        <strain evidence="3">CBS 990.96</strain>
    </source>
</reference>
<gene>
    <name evidence="3" type="ORF">QBC38DRAFT_368820</name>
</gene>
<feature type="compositionally biased region" description="Gly residues" evidence="1">
    <location>
        <begin position="136"/>
        <end position="146"/>
    </location>
</feature>
<keyword evidence="4" id="KW-1185">Reference proteome</keyword>
<reference evidence="3" key="2">
    <citation type="submission" date="2023-05" db="EMBL/GenBank/DDBJ databases">
        <authorList>
            <consortium name="Lawrence Berkeley National Laboratory"/>
            <person name="Steindorff A."/>
            <person name="Hensen N."/>
            <person name="Bonometti L."/>
            <person name="Westerberg I."/>
            <person name="Brannstrom I.O."/>
            <person name="Guillou S."/>
            <person name="Cros-Aarteil S."/>
            <person name="Calhoun S."/>
            <person name="Haridas S."/>
            <person name="Kuo A."/>
            <person name="Mondo S."/>
            <person name="Pangilinan J."/>
            <person name="Riley R."/>
            <person name="Labutti K."/>
            <person name="Andreopoulos B."/>
            <person name="Lipzen A."/>
            <person name="Chen C."/>
            <person name="Yanf M."/>
            <person name="Daum C."/>
            <person name="Ng V."/>
            <person name="Clum A."/>
            <person name="Ohm R."/>
            <person name="Martin F."/>
            <person name="Silar P."/>
            <person name="Natvig D."/>
            <person name="Lalanne C."/>
            <person name="Gautier V."/>
            <person name="Ament-Velasquez S.L."/>
            <person name="Kruys A."/>
            <person name="Hutchinson M.I."/>
            <person name="Powell A.J."/>
            <person name="Barry K."/>
            <person name="Miller A.N."/>
            <person name="Grigoriev I.V."/>
            <person name="Debuchy R."/>
            <person name="Gladieux P."/>
            <person name="Thoren M.H."/>
            <person name="Johannesson H."/>
        </authorList>
    </citation>
    <scope>NUCLEOTIDE SEQUENCE</scope>
    <source>
        <strain evidence="3">CBS 990.96</strain>
    </source>
</reference>
<keyword evidence="2" id="KW-0812">Transmembrane</keyword>
<evidence type="ECO:0000256" key="2">
    <source>
        <dbReference type="SAM" id="Phobius"/>
    </source>
</evidence>
<organism evidence="3 4">
    <name type="scientific">Podospora fimiseda</name>
    <dbReference type="NCBI Taxonomy" id="252190"/>
    <lineage>
        <taxon>Eukaryota</taxon>
        <taxon>Fungi</taxon>
        <taxon>Dikarya</taxon>
        <taxon>Ascomycota</taxon>
        <taxon>Pezizomycotina</taxon>
        <taxon>Sordariomycetes</taxon>
        <taxon>Sordariomycetidae</taxon>
        <taxon>Sordariales</taxon>
        <taxon>Podosporaceae</taxon>
        <taxon>Podospora</taxon>
    </lineage>
</organism>
<comment type="caution">
    <text evidence="3">The sequence shown here is derived from an EMBL/GenBank/DDBJ whole genome shotgun (WGS) entry which is preliminary data.</text>
</comment>
<dbReference type="InterPro" id="IPR028000">
    <property type="entry name" value="Pma1"/>
</dbReference>
<keyword evidence="2" id="KW-1133">Transmembrane helix</keyword>
<dbReference type="Pfam" id="PF14610">
    <property type="entry name" value="Psg1"/>
    <property type="match status" value="1"/>
</dbReference>
<sequence>MCDLSPESPTPFCGPAEGTQVRTGETIDVTWSSRFFATSPTSLPRRIRIQADYFFPNNNTRTGNGFTSLVMSPSSGRFTWRPLERDLPTGINTLTAAIFIAEPFTDSDGNGTTLEGNDRFAGPRVRLIRGSRRNNGQGGPGSGTGGAIVNNNNPNNNMGAIGAGGPNPLAIVLPVVFGVVTLVIMAGFMMWKKRNPGWSMKEAVIKGVPALLRRRIRPKGALIAPAPTGTSYTGPRIRGQDIKVVTTDINGLRMNAMRLAGGGVGEGETNVFREEMMRQERLRF</sequence>
<keyword evidence="2" id="KW-0472">Membrane</keyword>